<keyword evidence="9" id="KW-0547">Nucleotide-binding</keyword>
<evidence type="ECO:0000256" key="13">
    <source>
        <dbReference type="ARBA" id="ARBA00023136"/>
    </source>
</evidence>
<dbReference type="InterPro" id="IPR032807">
    <property type="entry name" value="GNVR"/>
</dbReference>
<evidence type="ECO:0000256" key="1">
    <source>
        <dbReference type="ARBA" id="ARBA00004429"/>
    </source>
</evidence>
<keyword evidence="5" id="KW-1003">Cell membrane</keyword>
<dbReference type="Pfam" id="PF13807">
    <property type="entry name" value="GNVR"/>
    <property type="match status" value="1"/>
</dbReference>
<proteinExistence type="inferred from homology"/>
<accession>A0A7X8TTL3</accession>
<dbReference type="PANTHER" id="PTHR32309:SF13">
    <property type="entry name" value="FERRIC ENTEROBACTIN TRANSPORT PROTEIN FEPE"/>
    <property type="match status" value="1"/>
</dbReference>
<gene>
    <name evidence="20" type="ORF">HGP28_16015</name>
</gene>
<feature type="transmembrane region" description="Helical" evidence="16">
    <location>
        <begin position="29"/>
        <end position="47"/>
    </location>
</feature>
<evidence type="ECO:0000256" key="7">
    <source>
        <dbReference type="ARBA" id="ARBA00022679"/>
    </source>
</evidence>
<sequence>MDVSQTQKNKPDHDEIDLGKLFQILRKRIWVIFLFTLLCAALATLFVKSIPPGYTASATLLLDSQQNNTVSIEDVVGVDNSKKEYFLTQLEILKSNQLAERVIAQLRLKDLPEFNGYLEVDDSSLLNQIQSIYRSLPVYKALFESEGQQFDPALEQEKLRQRVLNNFRAGLTVVSVGKTQLVKISFTSLDAKLAARIANEVGHTYIDMTLESKIGATQDASSWLSRRAEELKLQLAESERALTDFLTSEGLVDSSGIDNLTSNELAELSKKLSDARSRRVAAESIFQVLKDNSSTDIVAMASVSEIANHPQVKKMLTLETEAENRINELAKRYGPKHDKMIQAQSQYSAVKAQSETFIRKLASGIEQELKSVRQLEVALNNEMLEKKDEFQEIAVKRARYDILKREVATNRELFELFLTRQKETSATSDFTPISVRFTDEALVPLVPSKPKKALIVVLASLLGLMVSVASTLLLEVFRNTFQATNDYSEEFGLTPLGCVPYVANVKSTINADYFAKDFNQHSKTGFSEAFQSIRTSLLINYLNSDKKIYAVTSALPSEGKTTTSLNIGLAMAASERVLLIDTDLRRPSLAGRFGLSNTDSGLTHYLLMGHDIDSCIHHIEAHNIDVMPAGFVAPNPQQVLSSERFVQLLDDLATKYDRIIVDTPPMLLFSDALTVLSLIKSVIVVSRINQSKKEQLRQTLDKLFTHNIHLDGLVVNGIKRKNEESYSYYSEYQYHYHNDVSGKA</sequence>
<dbReference type="Pfam" id="PF13614">
    <property type="entry name" value="AAA_31"/>
    <property type="match status" value="1"/>
</dbReference>
<name>A0A7X8TTL3_9VIBR</name>
<dbReference type="GO" id="GO:0005886">
    <property type="term" value="C:plasma membrane"/>
    <property type="evidence" value="ECO:0007669"/>
    <property type="project" value="UniProtKB-SubCell"/>
</dbReference>
<dbReference type="GO" id="GO:0004715">
    <property type="term" value="F:non-membrane spanning protein tyrosine kinase activity"/>
    <property type="evidence" value="ECO:0007669"/>
    <property type="project" value="UniProtKB-EC"/>
</dbReference>
<comment type="subcellular location">
    <subcellularLocation>
        <location evidence="1">Cell inner membrane</location>
        <topology evidence="1">Multi-pass membrane protein</topology>
    </subcellularLocation>
</comment>
<dbReference type="InterPro" id="IPR003856">
    <property type="entry name" value="LPS_length_determ_N"/>
</dbReference>
<keyword evidence="14" id="KW-0829">Tyrosine-protein kinase</keyword>
<feature type="domain" description="Polysaccharide chain length determinant N-terminal" evidence="17">
    <location>
        <begin position="14"/>
        <end position="106"/>
    </location>
</feature>
<keyword evidence="13 16" id="KW-0472">Membrane</keyword>
<keyword evidence="21" id="KW-1185">Reference proteome</keyword>
<evidence type="ECO:0000259" key="19">
    <source>
        <dbReference type="Pfam" id="PF13807"/>
    </source>
</evidence>
<dbReference type="PANTHER" id="PTHR32309">
    <property type="entry name" value="TYROSINE-PROTEIN KINASE"/>
    <property type="match status" value="1"/>
</dbReference>
<feature type="transmembrane region" description="Helical" evidence="16">
    <location>
        <begin position="453"/>
        <end position="474"/>
    </location>
</feature>
<dbReference type="EMBL" id="JABAIK010000020">
    <property type="protein sequence ID" value="NLS14386.1"/>
    <property type="molecule type" value="Genomic_DNA"/>
</dbReference>
<evidence type="ECO:0000259" key="18">
    <source>
        <dbReference type="Pfam" id="PF13614"/>
    </source>
</evidence>
<evidence type="ECO:0000259" key="17">
    <source>
        <dbReference type="Pfam" id="PF02706"/>
    </source>
</evidence>
<dbReference type="NCBIfam" id="TIGR01007">
    <property type="entry name" value="eps_fam"/>
    <property type="match status" value="1"/>
</dbReference>
<dbReference type="Gene3D" id="3.40.50.300">
    <property type="entry name" value="P-loop containing nucleotide triphosphate hydrolases"/>
    <property type="match status" value="1"/>
</dbReference>
<evidence type="ECO:0000256" key="8">
    <source>
        <dbReference type="ARBA" id="ARBA00022692"/>
    </source>
</evidence>
<dbReference type="GO" id="GO:0005524">
    <property type="term" value="F:ATP binding"/>
    <property type="evidence" value="ECO:0007669"/>
    <property type="project" value="UniProtKB-KW"/>
</dbReference>
<evidence type="ECO:0000256" key="2">
    <source>
        <dbReference type="ARBA" id="ARBA00007316"/>
    </source>
</evidence>
<evidence type="ECO:0000313" key="21">
    <source>
        <dbReference type="Proteomes" id="UP000535589"/>
    </source>
</evidence>
<evidence type="ECO:0000256" key="10">
    <source>
        <dbReference type="ARBA" id="ARBA00022777"/>
    </source>
</evidence>
<evidence type="ECO:0000256" key="6">
    <source>
        <dbReference type="ARBA" id="ARBA00022519"/>
    </source>
</evidence>
<dbReference type="Pfam" id="PF02706">
    <property type="entry name" value="Wzz"/>
    <property type="match status" value="1"/>
</dbReference>
<evidence type="ECO:0000256" key="5">
    <source>
        <dbReference type="ARBA" id="ARBA00022475"/>
    </source>
</evidence>
<protein>
    <recommendedName>
        <fullName evidence="4">non-specific protein-tyrosine kinase</fullName>
        <ecNumber evidence="4">2.7.10.2</ecNumber>
    </recommendedName>
</protein>
<evidence type="ECO:0000256" key="16">
    <source>
        <dbReference type="SAM" id="Phobius"/>
    </source>
</evidence>
<dbReference type="InterPro" id="IPR027417">
    <property type="entry name" value="P-loop_NTPase"/>
</dbReference>
<comment type="catalytic activity">
    <reaction evidence="15">
        <text>L-tyrosyl-[protein] + ATP = O-phospho-L-tyrosyl-[protein] + ADP + H(+)</text>
        <dbReference type="Rhea" id="RHEA:10596"/>
        <dbReference type="Rhea" id="RHEA-COMP:10136"/>
        <dbReference type="Rhea" id="RHEA-COMP:20101"/>
        <dbReference type="ChEBI" id="CHEBI:15378"/>
        <dbReference type="ChEBI" id="CHEBI:30616"/>
        <dbReference type="ChEBI" id="CHEBI:46858"/>
        <dbReference type="ChEBI" id="CHEBI:61978"/>
        <dbReference type="ChEBI" id="CHEBI:456216"/>
        <dbReference type="EC" id="2.7.10.2"/>
    </reaction>
</comment>
<reference evidence="20 21" key="1">
    <citation type="submission" date="2020-04" db="EMBL/GenBank/DDBJ databases">
        <title>Vibrio sp. SM6, a novel species isolated from seawater.</title>
        <authorList>
            <person name="Wang X."/>
        </authorList>
    </citation>
    <scope>NUCLEOTIDE SEQUENCE [LARGE SCALE GENOMIC DNA]</scope>
    <source>
        <strain evidence="20 21">SM6</strain>
    </source>
</reference>
<evidence type="ECO:0000256" key="3">
    <source>
        <dbReference type="ARBA" id="ARBA00008883"/>
    </source>
</evidence>
<comment type="caution">
    <text evidence="20">The sequence shown here is derived from an EMBL/GenBank/DDBJ whole genome shotgun (WGS) entry which is preliminary data.</text>
</comment>
<dbReference type="InterPro" id="IPR025669">
    <property type="entry name" value="AAA_dom"/>
</dbReference>
<evidence type="ECO:0000256" key="15">
    <source>
        <dbReference type="ARBA" id="ARBA00051245"/>
    </source>
</evidence>
<feature type="domain" description="AAA" evidence="18">
    <location>
        <begin position="559"/>
        <end position="694"/>
    </location>
</feature>
<keyword evidence="12 16" id="KW-1133">Transmembrane helix</keyword>
<keyword evidence="11" id="KW-0067">ATP-binding</keyword>
<keyword evidence="7" id="KW-0808">Transferase</keyword>
<organism evidence="20 21">
    <name type="scientific">Vibrio agarilyticus</name>
    <dbReference type="NCBI Taxonomy" id="2726741"/>
    <lineage>
        <taxon>Bacteria</taxon>
        <taxon>Pseudomonadati</taxon>
        <taxon>Pseudomonadota</taxon>
        <taxon>Gammaproteobacteria</taxon>
        <taxon>Vibrionales</taxon>
        <taxon>Vibrionaceae</taxon>
        <taxon>Vibrio</taxon>
    </lineage>
</organism>
<evidence type="ECO:0000313" key="20">
    <source>
        <dbReference type="EMBL" id="NLS14386.1"/>
    </source>
</evidence>
<evidence type="ECO:0000256" key="12">
    <source>
        <dbReference type="ARBA" id="ARBA00022989"/>
    </source>
</evidence>
<dbReference type="CDD" id="cd05387">
    <property type="entry name" value="BY-kinase"/>
    <property type="match status" value="1"/>
</dbReference>
<keyword evidence="6" id="KW-0997">Cell inner membrane</keyword>
<feature type="domain" description="Tyrosine-protein kinase G-rich" evidence="19">
    <location>
        <begin position="403"/>
        <end position="473"/>
    </location>
</feature>
<comment type="similarity">
    <text evidence="3">Belongs to the etk/wzc family.</text>
</comment>
<dbReference type="SUPFAM" id="SSF52540">
    <property type="entry name" value="P-loop containing nucleoside triphosphate hydrolases"/>
    <property type="match status" value="1"/>
</dbReference>
<dbReference type="RefSeq" id="WP_168837483.1">
    <property type="nucleotide sequence ID" value="NZ_JABAIK010000020.1"/>
</dbReference>
<evidence type="ECO:0000256" key="14">
    <source>
        <dbReference type="ARBA" id="ARBA00023137"/>
    </source>
</evidence>
<dbReference type="AlphaFoldDB" id="A0A7X8TTL3"/>
<evidence type="ECO:0000256" key="4">
    <source>
        <dbReference type="ARBA" id="ARBA00011903"/>
    </source>
</evidence>
<keyword evidence="8 16" id="KW-0812">Transmembrane</keyword>
<keyword evidence="10 20" id="KW-0418">Kinase</keyword>
<evidence type="ECO:0000256" key="9">
    <source>
        <dbReference type="ARBA" id="ARBA00022741"/>
    </source>
</evidence>
<dbReference type="Proteomes" id="UP000535589">
    <property type="component" value="Unassembled WGS sequence"/>
</dbReference>
<comment type="similarity">
    <text evidence="2">Belongs to the CpsD/CapB family.</text>
</comment>
<dbReference type="EC" id="2.7.10.2" evidence="4"/>
<dbReference type="InterPro" id="IPR005702">
    <property type="entry name" value="Wzc-like_C"/>
</dbReference>
<dbReference type="InterPro" id="IPR050445">
    <property type="entry name" value="Bact_polysacc_biosynth/exp"/>
</dbReference>
<evidence type="ECO:0000256" key="11">
    <source>
        <dbReference type="ARBA" id="ARBA00022840"/>
    </source>
</evidence>